<reference evidence="7" key="1">
    <citation type="submission" date="2021-02" db="EMBL/GenBank/DDBJ databases">
        <authorList>
            <person name="Nowell W R."/>
        </authorList>
    </citation>
    <scope>NUCLEOTIDE SEQUENCE</scope>
</reference>
<dbReference type="OrthoDB" id="3358017at2759"/>
<dbReference type="PANTHER" id="PTHR31465:SF1">
    <property type="entry name" value="PROTEIN RTA1-RELATED"/>
    <property type="match status" value="1"/>
</dbReference>
<dbReference type="Proteomes" id="UP000663829">
    <property type="component" value="Unassembled WGS sequence"/>
</dbReference>
<organism evidence="7 10">
    <name type="scientific">Didymodactylos carnosus</name>
    <dbReference type="NCBI Taxonomy" id="1234261"/>
    <lineage>
        <taxon>Eukaryota</taxon>
        <taxon>Metazoa</taxon>
        <taxon>Spiralia</taxon>
        <taxon>Gnathifera</taxon>
        <taxon>Rotifera</taxon>
        <taxon>Eurotatoria</taxon>
        <taxon>Bdelloidea</taxon>
        <taxon>Philodinida</taxon>
        <taxon>Philodinidae</taxon>
        <taxon>Didymodactylos</taxon>
    </lineage>
</organism>
<evidence type="ECO:0000256" key="3">
    <source>
        <dbReference type="ARBA" id="ARBA00022989"/>
    </source>
</evidence>
<proteinExistence type="predicted"/>
<dbReference type="EMBL" id="CAJNOK010005412">
    <property type="protein sequence ID" value="CAF0971503.1"/>
    <property type="molecule type" value="Genomic_DNA"/>
</dbReference>
<feature type="transmembrane region" description="Helical" evidence="5">
    <location>
        <begin position="141"/>
        <end position="159"/>
    </location>
</feature>
<protein>
    <submittedName>
        <fullName evidence="7">Uncharacterized protein</fullName>
    </submittedName>
</protein>
<dbReference type="EMBL" id="CAJNOQ010003958">
    <property type="protein sequence ID" value="CAF1037937.1"/>
    <property type="molecule type" value="Genomic_DNA"/>
</dbReference>
<dbReference type="AlphaFoldDB" id="A0A814JDP2"/>
<evidence type="ECO:0000313" key="7">
    <source>
        <dbReference type="EMBL" id="CAF1037937.1"/>
    </source>
</evidence>
<comment type="caution">
    <text evidence="7">The sequence shown here is derived from an EMBL/GenBank/DDBJ whole genome shotgun (WGS) entry which is preliminary data.</text>
</comment>
<dbReference type="Proteomes" id="UP000677228">
    <property type="component" value="Unassembled WGS sequence"/>
</dbReference>
<gene>
    <name evidence="7" type="ORF">GPM918_LOCUS15625</name>
    <name evidence="6" type="ORF">OVA965_LOCUS13125</name>
    <name evidence="9" type="ORF">SRO942_LOCUS15625</name>
    <name evidence="8" type="ORF">TMI583_LOCUS13128</name>
</gene>
<evidence type="ECO:0000313" key="6">
    <source>
        <dbReference type="EMBL" id="CAF0971503.1"/>
    </source>
</evidence>
<dbReference type="Pfam" id="PF04479">
    <property type="entry name" value="RTA1"/>
    <property type="match status" value="1"/>
</dbReference>
<keyword evidence="2 5" id="KW-0812">Transmembrane</keyword>
<name>A0A814JDP2_9BILA</name>
<keyword evidence="4 5" id="KW-0472">Membrane</keyword>
<comment type="subcellular location">
    <subcellularLocation>
        <location evidence="1">Membrane</location>
        <topology evidence="1">Multi-pass membrane protein</topology>
    </subcellularLocation>
</comment>
<evidence type="ECO:0000256" key="5">
    <source>
        <dbReference type="SAM" id="Phobius"/>
    </source>
</evidence>
<dbReference type="EMBL" id="CAJOBA010005418">
    <property type="protein sequence ID" value="CAF3742856.1"/>
    <property type="molecule type" value="Genomic_DNA"/>
</dbReference>
<dbReference type="Proteomes" id="UP000681722">
    <property type="component" value="Unassembled WGS sequence"/>
</dbReference>
<dbReference type="EMBL" id="CAJOBC010003958">
    <property type="protein sequence ID" value="CAF3808402.1"/>
    <property type="molecule type" value="Genomic_DNA"/>
</dbReference>
<evidence type="ECO:0000313" key="10">
    <source>
        <dbReference type="Proteomes" id="UP000663829"/>
    </source>
</evidence>
<feature type="transmembrane region" description="Helical" evidence="5">
    <location>
        <begin position="57"/>
        <end position="83"/>
    </location>
</feature>
<accession>A0A814JDP2</accession>
<evidence type="ECO:0000256" key="2">
    <source>
        <dbReference type="ARBA" id="ARBA00022692"/>
    </source>
</evidence>
<feature type="transmembrane region" description="Helical" evidence="5">
    <location>
        <begin position="20"/>
        <end position="37"/>
    </location>
</feature>
<dbReference type="InterPro" id="IPR007568">
    <property type="entry name" value="RTA1"/>
</dbReference>
<keyword evidence="3 5" id="KW-1133">Transmembrane helix</keyword>
<evidence type="ECO:0000313" key="9">
    <source>
        <dbReference type="EMBL" id="CAF3808402.1"/>
    </source>
</evidence>
<evidence type="ECO:0000256" key="4">
    <source>
        <dbReference type="ARBA" id="ARBA00023136"/>
    </source>
</evidence>
<dbReference type="GO" id="GO:0016020">
    <property type="term" value="C:membrane"/>
    <property type="evidence" value="ECO:0007669"/>
    <property type="project" value="UniProtKB-SubCell"/>
</dbReference>
<evidence type="ECO:0000256" key="1">
    <source>
        <dbReference type="ARBA" id="ARBA00004141"/>
    </source>
</evidence>
<keyword evidence="10" id="KW-1185">Reference proteome</keyword>
<sequence>MILSRLIKFTHGEQFSIIKVSLLSTIFVIADIVSLLLQAAGGAMQASTGLETIAKPVVIIGLVFQIVFFTFFLTAAIAFHLRMGGRSVEQQVNFSSGGGEWKQLLWIVYISGIFILIRSIYRVTEYSMGFNGYLMSTEVFFYVFDSLLMFIVMLVYNVWHPSRILNPNTLVVAASSNGFKLKVNPSVQNT</sequence>
<dbReference type="PANTHER" id="PTHR31465">
    <property type="entry name" value="PROTEIN RTA1-RELATED"/>
    <property type="match status" value="1"/>
</dbReference>
<evidence type="ECO:0000313" key="8">
    <source>
        <dbReference type="EMBL" id="CAF3742856.1"/>
    </source>
</evidence>
<feature type="transmembrane region" description="Helical" evidence="5">
    <location>
        <begin position="104"/>
        <end position="121"/>
    </location>
</feature>
<dbReference type="Proteomes" id="UP000682733">
    <property type="component" value="Unassembled WGS sequence"/>
</dbReference>